<dbReference type="Gene3D" id="2.170.16.10">
    <property type="entry name" value="Hedgehog/Intein (Hint) domain"/>
    <property type="match status" value="1"/>
</dbReference>
<dbReference type="RefSeq" id="WP_184366368.1">
    <property type="nucleotide sequence ID" value="NZ_BAAAKM010000075.1"/>
</dbReference>
<evidence type="ECO:0000259" key="2">
    <source>
        <dbReference type="SMART" id="SM00306"/>
    </source>
</evidence>
<dbReference type="GO" id="GO:0008745">
    <property type="term" value="F:N-acetylmuramoyl-L-alanine amidase activity"/>
    <property type="evidence" value="ECO:0007669"/>
    <property type="project" value="InterPro"/>
</dbReference>
<dbReference type="InterPro" id="IPR036844">
    <property type="entry name" value="Hint_dom_sf"/>
</dbReference>
<feature type="domain" description="Hint" evidence="2">
    <location>
        <begin position="70"/>
        <end position="197"/>
    </location>
</feature>
<dbReference type="PANTHER" id="PTHR11022">
    <property type="entry name" value="PEPTIDOGLYCAN RECOGNITION PROTEIN"/>
    <property type="match status" value="1"/>
</dbReference>
<gene>
    <name evidence="3" type="ORF">HNR07_004183</name>
</gene>
<feature type="region of interest" description="Disordered" evidence="1">
    <location>
        <begin position="638"/>
        <end position="660"/>
    </location>
</feature>
<comment type="caution">
    <text evidence="3">The sequence shown here is derived from an EMBL/GenBank/DDBJ whole genome shotgun (WGS) entry which is preliminary data.</text>
</comment>
<feature type="compositionally biased region" description="Basic and acidic residues" evidence="1">
    <location>
        <begin position="143"/>
        <end position="180"/>
    </location>
</feature>
<sequence>MARPSKYVSRSDLGWGTSPAAAADPRSGLVIHYDSANQNLAGRDHSACITYWRNTRSFHTGPARGWVDIGYCVDEETEILTEDGWRAFRDIEVGDTVLTLDHEAGVSQWQPLQAVNVFPAIPRELIRMEGREHSSLTTAQHRWPVERHDRRTGARRQKPADGKRDAPGRSESAQRGRERVWTTTEALEQADRIPLAAPCVTLPAEPKWSDALVELVAWFWTAGHVEPRGRDRAPGTDVLLRQCEQRNPKNAARIRGALHSLFGPGGDGLPRSGPGPDGAHRWVEAPAGHLVEFRLSADAGRLLLDQAPGRVPRYGFLRSLTRAQLDLFVGVSLLAGGHDNRTVNARALSQRNREAAEAFQFAAVLAGHATSLRRRPPSPSTEDDTWEVELRRGTRFSPRAAVARASAFSITRESYSGHVWCPTTPNGTWLARREGTVYFTGNSFMCCAHGHVIEGRGLRRAQAAQPGGNTSHYSATLATGPGDTITDNQINAVRELRRWLAEDHGNHGRVLGHRDFIATSCPGDRAYSMVRDGTFTRPPGAITEGAGSLLGLKQGDGLRPAAPVEGVKAVQRLIVAAGFGAALGPDGVDGRWGPATSEGLLQARRYVGSGVTSIRSITGESYAQLIRACARREAERAVNRLQAPSSSGESLSADGPASDT</sequence>
<evidence type="ECO:0000313" key="3">
    <source>
        <dbReference type="EMBL" id="MBB5493046.1"/>
    </source>
</evidence>
<dbReference type="PANTHER" id="PTHR11022:SF41">
    <property type="entry name" value="PEPTIDOGLYCAN-RECOGNITION PROTEIN LC-RELATED"/>
    <property type="match status" value="1"/>
</dbReference>
<evidence type="ECO:0000313" key="4">
    <source>
        <dbReference type="Proteomes" id="UP000579647"/>
    </source>
</evidence>
<dbReference type="SMART" id="SM00306">
    <property type="entry name" value="HintN"/>
    <property type="match status" value="1"/>
</dbReference>
<dbReference type="GO" id="GO:0009253">
    <property type="term" value="P:peptidoglycan catabolic process"/>
    <property type="evidence" value="ECO:0007669"/>
    <property type="project" value="InterPro"/>
</dbReference>
<dbReference type="InterPro" id="IPR036505">
    <property type="entry name" value="Amidase/PGRP_sf"/>
</dbReference>
<dbReference type="Proteomes" id="UP000579647">
    <property type="component" value="Unassembled WGS sequence"/>
</dbReference>
<dbReference type="InterPro" id="IPR003587">
    <property type="entry name" value="Hint_dom_N"/>
</dbReference>
<accession>A0A840WMQ8</accession>
<feature type="region of interest" description="Disordered" evidence="1">
    <location>
        <begin position="132"/>
        <end position="180"/>
    </location>
</feature>
<dbReference type="SUPFAM" id="SSF51294">
    <property type="entry name" value="Hedgehog/intein (Hint) domain"/>
    <property type="match status" value="1"/>
</dbReference>
<dbReference type="SUPFAM" id="SSF55846">
    <property type="entry name" value="N-acetylmuramoyl-L-alanine amidase-like"/>
    <property type="match status" value="1"/>
</dbReference>
<dbReference type="InterPro" id="IPR015510">
    <property type="entry name" value="PGRP"/>
</dbReference>
<organism evidence="3 4">
    <name type="scientific">Nocardiopsis metallicus</name>
    <dbReference type="NCBI Taxonomy" id="179819"/>
    <lineage>
        <taxon>Bacteria</taxon>
        <taxon>Bacillati</taxon>
        <taxon>Actinomycetota</taxon>
        <taxon>Actinomycetes</taxon>
        <taxon>Streptosporangiales</taxon>
        <taxon>Nocardiopsidaceae</taxon>
        <taxon>Nocardiopsis</taxon>
    </lineage>
</organism>
<evidence type="ECO:0000256" key="1">
    <source>
        <dbReference type="SAM" id="MobiDB-lite"/>
    </source>
</evidence>
<reference evidence="3 4" key="1">
    <citation type="submission" date="2020-08" db="EMBL/GenBank/DDBJ databases">
        <title>Sequencing the genomes of 1000 actinobacteria strains.</title>
        <authorList>
            <person name="Klenk H.-P."/>
        </authorList>
    </citation>
    <scope>NUCLEOTIDE SEQUENCE [LARGE SCALE GENOMIC DNA]</scope>
    <source>
        <strain evidence="3 4">DSM 44598</strain>
    </source>
</reference>
<dbReference type="AlphaFoldDB" id="A0A840WMQ8"/>
<protein>
    <recommendedName>
        <fullName evidence="2">Hint domain-containing protein</fullName>
    </recommendedName>
</protein>
<dbReference type="EMBL" id="JACHDO010000001">
    <property type="protein sequence ID" value="MBB5493046.1"/>
    <property type="molecule type" value="Genomic_DNA"/>
</dbReference>
<proteinExistence type="predicted"/>
<dbReference type="Gene3D" id="3.40.80.10">
    <property type="entry name" value="Peptidoglycan recognition protein-like"/>
    <property type="match status" value="1"/>
</dbReference>
<keyword evidence="4" id="KW-1185">Reference proteome</keyword>
<name>A0A840WMQ8_9ACTN</name>